<dbReference type="Gene3D" id="2.40.70.10">
    <property type="entry name" value="Acid Proteases"/>
    <property type="match status" value="2"/>
</dbReference>
<dbReference type="FunFam" id="2.40.70.10:FF:000013">
    <property type="entry name" value="Aspartyl protease AED1"/>
    <property type="match status" value="1"/>
</dbReference>
<evidence type="ECO:0000313" key="11">
    <source>
        <dbReference type="EMBL" id="CAA7407896.1"/>
    </source>
</evidence>
<dbReference type="InterPro" id="IPR001461">
    <property type="entry name" value="Aspartic_peptidase_A1"/>
</dbReference>
<dbReference type="OrthoDB" id="2747330at2759"/>
<dbReference type="SUPFAM" id="SSF50630">
    <property type="entry name" value="Acid proteases"/>
    <property type="match status" value="1"/>
</dbReference>
<keyword evidence="4 8" id="KW-0064">Aspartyl protease</keyword>
<evidence type="ECO:0000313" key="12">
    <source>
        <dbReference type="Proteomes" id="UP000663760"/>
    </source>
</evidence>
<dbReference type="Pfam" id="PF14543">
    <property type="entry name" value="TAXi_N"/>
    <property type="match status" value="1"/>
</dbReference>
<dbReference type="GO" id="GO:0004190">
    <property type="term" value="F:aspartic-type endopeptidase activity"/>
    <property type="evidence" value="ECO:0007669"/>
    <property type="project" value="UniProtKB-KW"/>
</dbReference>
<dbReference type="EMBL" id="LR746277">
    <property type="protein sequence ID" value="CAA7407896.1"/>
    <property type="molecule type" value="Genomic_DNA"/>
</dbReference>
<dbReference type="InterPro" id="IPR032861">
    <property type="entry name" value="TAXi_N"/>
</dbReference>
<proteinExistence type="inferred from homology"/>
<evidence type="ECO:0000259" key="10">
    <source>
        <dbReference type="PROSITE" id="PS51767"/>
    </source>
</evidence>
<comment type="similarity">
    <text evidence="1 8">Belongs to the peptidase A1 family.</text>
</comment>
<dbReference type="PANTHER" id="PTHR13683">
    <property type="entry name" value="ASPARTYL PROTEASES"/>
    <property type="match status" value="1"/>
</dbReference>
<evidence type="ECO:0000256" key="5">
    <source>
        <dbReference type="ARBA" id="ARBA00022801"/>
    </source>
</evidence>
<name>A0A7I8LE27_SPIIN</name>
<dbReference type="PRINTS" id="PR00792">
    <property type="entry name" value="PEPSIN"/>
</dbReference>
<keyword evidence="2 8" id="KW-0645">Protease</keyword>
<dbReference type="Pfam" id="PF14541">
    <property type="entry name" value="TAXi_C"/>
    <property type="match status" value="1"/>
</dbReference>
<accession>A0A7I8LE27</accession>
<evidence type="ECO:0000256" key="4">
    <source>
        <dbReference type="ARBA" id="ARBA00022750"/>
    </source>
</evidence>
<feature type="domain" description="Peptidase A1" evidence="10">
    <location>
        <begin position="35"/>
        <end position="372"/>
    </location>
</feature>
<evidence type="ECO:0000256" key="1">
    <source>
        <dbReference type="ARBA" id="ARBA00007447"/>
    </source>
</evidence>
<feature type="active site" evidence="7">
    <location>
        <position position="255"/>
    </location>
</feature>
<protein>
    <recommendedName>
        <fullName evidence="10">Peptidase A1 domain-containing protein</fullName>
    </recommendedName>
</protein>
<evidence type="ECO:0000256" key="9">
    <source>
        <dbReference type="SAM" id="MobiDB-lite"/>
    </source>
</evidence>
<keyword evidence="3" id="KW-0732">Signal</keyword>
<evidence type="ECO:0000256" key="8">
    <source>
        <dbReference type="RuleBase" id="RU000454"/>
    </source>
</evidence>
<dbReference type="PROSITE" id="PS00141">
    <property type="entry name" value="ASP_PROTEASE"/>
    <property type="match status" value="1"/>
</dbReference>
<dbReference type="Proteomes" id="UP000663760">
    <property type="component" value="Chromosome 14"/>
</dbReference>
<dbReference type="InterPro" id="IPR021109">
    <property type="entry name" value="Peptidase_aspartic_dom_sf"/>
</dbReference>
<keyword evidence="6" id="KW-1015">Disulfide bond</keyword>
<dbReference type="AlphaFoldDB" id="A0A7I8LE27"/>
<dbReference type="PANTHER" id="PTHR13683:SF750">
    <property type="entry name" value="ASPARTYL PROTEASE AED1"/>
    <property type="match status" value="1"/>
</dbReference>
<evidence type="ECO:0000256" key="7">
    <source>
        <dbReference type="PIRSR" id="PIRSR601461-1"/>
    </source>
</evidence>
<evidence type="ECO:0000256" key="6">
    <source>
        <dbReference type="ARBA" id="ARBA00023157"/>
    </source>
</evidence>
<dbReference type="InterPro" id="IPR032799">
    <property type="entry name" value="TAXi_C"/>
</dbReference>
<dbReference type="InterPro" id="IPR001969">
    <property type="entry name" value="Aspartic_peptidase_AS"/>
</dbReference>
<feature type="active site" evidence="7">
    <location>
        <position position="53"/>
    </location>
</feature>
<sequence length="377" mass="39881">MTVPVPQRAAAQRRRESAATTVPARSGRALGIANYLVTVGFGTPKKDISVVFDTGSDLTWIQCEPCVRSCYQQQEPIFDPRQSSSYKNISCSSADCSSLQSATGNKPGCSASNCVYAVQYGDSSYSIGFYAHETITLRDTDVLSNIKIGCGENNQGLFGQAGGLLGLGRDAVSLVSQAAGKYGKVFSYCLPSNPSSNGYLTMGWTVPISGVKYTPMLTDVSAPSFYFLDIVGISVGGEQLSIPASTFQTAGTLVDSGTVISRFPPAAYAALRSAFREQMSRYPTAPALSLLDTCYNFTGYDTVSVPKVMLFFRGNVPLDIHVSGILYAAKISQMCLAFAGNGDPSDLAILGNTQQKTYQVIYDTAKGAIGFGGGGCS</sequence>
<evidence type="ECO:0000256" key="2">
    <source>
        <dbReference type="ARBA" id="ARBA00022670"/>
    </source>
</evidence>
<gene>
    <name evidence="11" type="ORF">SI8410_14018574</name>
</gene>
<organism evidence="11 12">
    <name type="scientific">Spirodela intermedia</name>
    <name type="common">Intermediate duckweed</name>
    <dbReference type="NCBI Taxonomy" id="51605"/>
    <lineage>
        <taxon>Eukaryota</taxon>
        <taxon>Viridiplantae</taxon>
        <taxon>Streptophyta</taxon>
        <taxon>Embryophyta</taxon>
        <taxon>Tracheophyta</taxon>
        <taxon>Spermatophyta</taxon>
        <taxon>Magnoliopsida</taxon>
        <taxon>Liliopsida</taxon>
        <taxon>Araceae</taxon>
        <taxon>Lemnoideae</taxon>
        <taxon>Spirodela</taxon>
    </lineage>
</organism>
<keyword evidence="5 8" id="KW-0378">Hydrolase</keyword>
<evidence type="ECO:0000256" key="3">
    <source>
        <dbReference type="ARBA" id="ARBA00022729"/>
    </source>
</evidence>
<feature type="region of interest" description="Disordered" evidence="9">
    <location>
        <begin position="1"/>
        <end position="22"/>
    </location>
</feature>
<reference evidence="11" key="1">
    <citation type="submission" date="2020-02" db="EMBL/GenBank/DDBJ databases">
        <authorList>
            <person name="Scholz U."/>
            <person name="Mascher M."/>
            <person name="Fiebig A."/>
        </authorList>
    </citation>
    <scope>NUCLEOTIDE SEQUENCE</scope>
</reference>
<dbReference type="InterPro" id="IPR033121">
    <property type="entry name" value="PEPTIDASE_A1"/>
</dbReference>
<dbReference type="FunFam" id="2.40.70.10:FF:000021">
    <property type="entry name" value="Aspartyl protease AED1"/>
    <property type="match status" value="1"/>
</dbReference>
<dbReference type="GO" id="GO:0006508">
    <property type="term" value="P:proteolysis"/>
    <property type="evidence" value="ECO:0007669"/>
    <property type="project" value="UniProtKB-KW"/>
</dbReference>
<dbReference type="PROSITE" id="PS51767">
    <property type="entry name" value="PEPTIDASE_A1"/>
    <property type="match status" value="1"/>
</dbReference>
<keyword evidence="12" id="KW-1185">Reference proteome</keyword>